<dbReference type="Proteomes" id="UP000838412">
    <property type="component" value="Chromosome 9"/>
</dbReference>
<evidence type="ECO:0000313" key="14">
    <source>
        <dbReference type="Proteomes" id="UP000838412"/>
    </source>
</evidence>
<feature type="domain" description="DCUN1" evidence="12">
    <location>
        <begin position="105"/>
        <end position="295"/>
    </location>
</feature>
<dbReference type="FunFam" id="1.10.238.10:FF:000126">
    <property type="entry name" value="DCN1-like protein"/>
    <property type="match status" value="1"/>
</dbReference>
<evidence type="ECO:0000256" key="6">
    <source>
        <dbReference type="ARBA" id="ARBA00022707"/>
    </source>
</evidence>
<keyword evidence="9" id="KW-0449">Lipoprotein</keyword>
<dbReference type="PROSITE" id="PS51229">
    <property type="entry name" value="DCUN1"/>
    <property type="match status" value="1"/>
</dbReference>
<dbReference type="EMBL" id="OV696694">
    <property type="protein sequence ID" value="CAH1273357.1"/>
    <property type="molecule type" value="Genomic_DNA"/>
</dbReference>
<dbReference type="GO" id="GO:2000436">
    <property type="term" value="P:positive regulation of protein neddylation"/>
    <property type="evidence" value="ECO:0007669"/>
    <property type="project" value="UniProtKB-ARBA"/>
</dbReference>
<dbReference type="InterPro" id="IPR014764">
    <property type="entry name" value="DCN-prot"/>
</dbReference>
<feature type="compositionally biased region" description="Basic and acidic residues" evidence="11">
    <location>
        <begin position="52"/>
        <end position="74"/>
    </location>
</feature>
<dbReference type="Gene3D" id="1.10.238.10">
    <property type="entry name" value="EF-hand"/>
    <property type="match status" value="1"/>
</dbReference>
<evidence type="ECO:0000256" key="11">
    <source>
        <dbReference type="SAM" id="MobiDB-lite"/>
    </source>
</evidence>
<dbReference type="GO" id="GO:0048471">
    <property type="term" value="C:perinuclear region of cytoplasm"/>
    <property type="evidence" value="ECO:0007669"/>
    <property type="project" value="UniProtKB-SubCell"/>
</dbReference>
<accession>A0A8K0EY74</accession>
<dbReference type="GO" id="GO:0000151">
    <property type="term" value="C:ubiquitin ligase complex"/>
    <property type="evidence" value="ECO:0007669"/>
    <property type="project" value="TreeGrafter"/>
</dbReference>
<evidence type="ECO:0000259" key="12">
    <source>
        <dbReference type="PROSITE" id="PS51229"/>
    </source>
</evidence>
<keyword evidence="5" id="KW-0963">Cytoplasm</keyword>
<evidence type="ECO:0000256" key="9">
    <source>
        <dbReference type="ARBA" id="ARBA00023288"/>
    </source>
</evidence>
<dbReference type="GO" id="GO:0045116">
    <property type="term" value="P:protein neddylation"/>
    <property type="evidence" value="ECO:0007669"/>
    <property type="project" value="TreeGrafter"/>
</dbReference>
<feature type="region of interest" description="Disordered" evidence="11">
    <location>
        <begin position="1"/>
        <end position="77"/>
    </location>
</feature>
<dbReference type="PANTHER" id="PTHR12281">
    <property type="entry name" value="RP42 RELATED"/>
    <property type="match status" value="1"/>
</dbReference>
<name>A0A8K0EY74_BRALA</name>
<dbReference type="GO" id="GO:0005886">
    <property type="term" value="C:plasma membrane"/>
    <property type="evidence" value="ECO:0007669"/>
    <property type="project" value="UniProtKB-SubCell"/>
</dbReference>
<evidence type="ECO:0000256" key="7">
    <source>
        <dbReference type="ARBA" id="ARBA00023136"/>
    </source>
</evidence>
<keyword evidence="6" id="KW-0519">Myristate</keyword>
<feature type="compositionally biased region" description="Polar residues" evidence="11">
    <location>
        <begin position="9"/>
        <end position="23"/>
    </location>
</feature>
<evidence type="ECO:0000256" key="3">
    <source>
        <dbReference type="ARBA" id="ARBA00004556"/>
    </source>
</evidence>
<keyword evidence="8" id="KW-0539">Nucleus</keyword>
<dbReference type="GO" id="GO:0097602">
    <property type="term" value="F:cullin family protein binding"/>
    <property type="evidence" value="ECO:0007669"/>
    <property type="project" value="TreeGrafter"/>
</dbReference>
<dbReference type="InterPro" id="IPR005176">
    <property type="entry name" value="PONY_dom"/>
</dbReference>
<evidence type="ECO:0000256" key="2">
    <source>
        <dbReference type="ARBA" id="ARBA00004236"/>
    </source>
</evidence>
<evidence type="ECO:0000256" key="4">
    <source>
        <dbReference type="ARBA" id="ARBA00022475"/>
    </source>
</evidence>
<protein>
    <recommendedName>
        <fullName evidence="10">Defective in cullin neddylation protein</fullName>
    </recommendedName>
</protein>
<dbReference type="Pfam" id="PF03556">
    <property type="entry name" value="Cullin_binding"/>
    <property type="match status" value="1"/>
</dbReference>
<feature type="compositionally biased region" description="Polar residues" evidence="11">
    <location>
        <begin position="34"/>
        <end position="47"/>
    </location>
</feature>
<dbReference type="PANTHER" id="PTHR12281:SF31">
    <property type="entry name" value="DCN1-LIKE PROTEIN 3"/>
    <property type="match status" value="1"/>
</dbReference>
<sequence>MGKCLSHCVDSNSTESQRSQQSHNGKHRTPTPPSYYSSVQKGQSVRSAPSEGSHEEYYTNGSSHKEMRTSEKKVPMHPAKLPTISSIQRTSNNNLKTISISPPEYSETRIHKLFDKYKDEHEDCILAEGVERFCQDLGVDPAEFIVLALAWKFNAGTMCKFTREEFEGGCRALKVDSIKGIQASFPSLLQEVKDESTFKDLYRWTFQFGLDSDQGQRSLPMDMALPLWHLVFSHRQPPLLHQWFEFLKDSQVRGISRDTWNMYLNFVEVVGEDLSTYDDTEAWPSLFDDFVDHEHQKEKQDKERGMREDEV</sequence>
<dbReference type="OrthoDB" id="27198at2759"/>
<evidence type="ECO:0000256" key="8">
    <source>
        <dbReference type="ARBA" id="ARBA00023242"/>
    </source>
</evidence>
<evidence type="ECO:0000256" key="10">
    <source>
        <dbReference type="RuleBase" id="RU410713"/>
    </source>
</evidence>
<keyword evidence="7" id="KW-0472">Membrane</keyword>
<comment type="function">
    <text evidence="10">Neddylation of cullins play an essential role in the regulation of SCF-type complexes activity.</text>
</comment>
<gene>
    <name evidence="13" type="primary">DCUN1D3</name>
    <name evidence="13" type="ORF">BLAG_LOCUS24722</name>
</gene>
<evidence type="ECO:0000256" key="5">
    <source>
        <dbReference type="ARBA" id="ARBA00022490"/>
    </source>
</evidence>
<dbReference type="FunFam" id="1.10.238.200:FF:000003">
    <property type="entry name" value="DCN1-like protein 3"/>
    <property type="match status" value="1"/>
</dbReference>
<keyword evidence="4" id="KW-1003">Cell membrane</keyword>
<dbReference type="GO" id="GO:0031624">
    <property type="term" value="F:ubiquitin conjugating enzyme binding"/>
    <property type="evidence" value="ECO:0007669"/>
    <property type="project" value="TreeGrafter"/>
</dbReference>
<comment type="subcellular location">
    <subcellularLocation>
        <location evidence="2">Cell membrane</location>
    </subcellularLocation>
    <subcellularLocation>
        <location evidence="3">Cytoplasm</location>
        <location evidence="3">Perinuclear region</location>
    </subcellularLocation>
    <subcellularLocation>
        <location evidence="1">Nucleus</location>
    </subcellularLocation>
</comment>
<keyword evidence="14" id="KW-1185">Reference proteome</keyword>
<dbReference type="GO" id="GO:0032182">
    <property type="term" value="F:ubiquitin-like protein binding"/>
    <property type="evidence" value="ECO:0007669"/>
    <property type="project" value="TreeGrafter"/>
</dbReference>
<dbReference type="AlphaFoldDB" id="A0A8K0EY74"/>
<reference evidence="13" key="1">
    <citation type="submission" date="2022-01" db="EMBL/GenBank/DDBJ databases">
        <authorList>
            <person name="Braso-Vives M."/>
        </authorList>
    </citation>
    <scope>NUCLEOTIDE SEQUENCE</scope>
</reference>
<evidence type="ECO:0000256" key="1">
    <source>
        <dbReference type="ARBA" id="ARBA00004123"/>
    </source>
</evidence>
<dbReference type="GO" id="GO:0005634">
    <property type="term" value="C:nucleus"/>
    <property type="evidence" value="ECO:0007669"/>
    <property type="project" value="UniProtKB-SubCell"/>
</dbReference>
<proteinExistence type="predicted"/>
<dbReference type="InterPro" id="IPR042460">
    <property type="entry name" value="DCN1-like_PONY"/>
</dbReference>
<organism evidence="13 14">
    <name type="scientific">Branchiostoma lanceolatum</name>
    <name type="common">Common lancelet</name>
    <name type="synonym">Amphioxus lanceolatum</name>
    <dbReference type="NCBI Taxonomy" id="7740"/>
    <lineage>
        <taxon>Eukaryota</taxon>
        <taxon>Metazoa</taxon>
        <taxon>Chordata</taxon>
        <taxon>Cephalochordata</taxon>
        <taxon>Leptocardii</taxon>
        <taxon>Amphioxiformes</taxon>
        <taxon>Branchiostomatidae</taxon>
        <taxon>Branchiostoma</taxon>
    </lineage>
</organism>
<evidence type="ECO:0000313" key="13">
    <source>
        <dbReference type="EMBL" id="CAH1273357.1"/>
    </source>
</evidence>
<dbReference type="Gene3D" id="1.10.238.200">
    <property type="entry name" value="Cullin, PONY binding domain"/>
    <property type="match status" value="1"/>
</dbReference>